<feature type="transmembrane region" description="Helical" evidence="5">
    <location>
        <begin position="32"/>
        <end position="54"/>
    </location>
</feature>
<evidence type="ECO:0000313" key="8">
    <source>
        <dbReference type="Proteomes" id="UP000014417"/>
    </source>
</evidence>
<dbReference type="Pfam" id="PF05154">
    <property type="entry name" value="TM2"/>
    <property type="match status" value="1"/>
</dbReference>
<gene>
    <name evidence="7" type="ORF">HMPREF9306_01834</name>
</gene>
<protein>
    <recommendedName>
        <fullName evidence="6">TM2 domain-containing protein</fullName>
    </recommendedName>
</protein>
<name>S2W1Q5_9ACTN</name>
<evidence type="ECO:0000256" key="1">
    <source>
        <dbReference type="ARBA" id="ARBA00004141"/>
    </source>
</evidence>
<dbReference type="InterPro" id="IPR050932">
    <property type="entry name" value="TM2D1-3-like"/>
</dbReference>
<dbReference type="STRING" id="883161.HMPREF9306_01834"/>
<dbReference type="EMBL" id="AGZR01000009">
    <property type="protein sequence ID" value="EPD32265.1"/>
    <property type="molecule type" value="Genomic_DNA"/>
</dbReference>
<accession>S2W1Q5</accession>
<dbReference type="InterPro" id="IPR007829">
    <property type="entry name" value="TM2"/>
</dbReference>
<dbReference type="PANTHER" id="PTHR21016">
    <property type="entry name" value="BETA-AMYLOID BINDING PROTEIN-RELATED"/>
    <property type="match status" value="1"/>
</dbReference>
<organism evidence="7 8">
    <name type="scientific">Propionimicrobium lymphophilum ACS-093-V-SCH5</name>
    <dbReference type="NCBI Taxonomy" id="883161"/>
    <lineage>
        <taxon>Bacteria</taxon>
        <taxon>Bacillati</taxon>
        <taxon>Actinomycetota</taxon>
        <taxon>Actinomycetes</taxon>
        <taxon>Propionibacteriales</taxon>
        <taxon>Propionibacteriaceae</taxon>
        <taxon>Propionimicrobium</taxon>
    </lineage>
</organism>
<evidence type="ECO:0000256" key="5">
    <source>
        <dbReference type="SAM" id="Phobius"/>
    </source>
</evidence>
<keyword evidence="8" id="KW-1185">Reference proteome</keyword>
<evidence type="ECO:0000256" key="3">
    <source>
        <dbReference type="ARBA" id="ARBA00022989"/>
    </source>
</evidence>
<sequence>MSRMTAFLLALLGLVGVAGIHRFYTGKVATGILWLVTGGLFGVGTVIDIIRIAVGGFPTKDGQRLQ</sequence>
<dbReference type="HOGENOM" id="CLU_081297_10_1_11"/>
<dbReference type="Proteomes" id="UP000014417">
    <property type="component" value="Unassembled WGS sequence"/>
</dbReference>
<evidence type="ECO:0000256" key="2">
    <source>
        <dbReference type="ARBA" id="ARBA00022692"/>
    </source>
</evidence>
<dbReference type="PANTHER" id="PTHR21016:SF25">
    <property type="entry name" value="TM2 DOMAIN-CONTAINING PROTEIN DDB_G0277895-RELATED"/>
    <property type="match status" value="1"/>
</dbReference>
<feature type="domain" description="TM2" evidence="6">
    <location>
        <begin position="2"/>
        <end position="50"/>
    </location>
</feature>
<evidence type="ECO:0000313" key="7">
    <source>
        <dbReference type="EMBL" id="EPD32265.1"/>
    </source>
</evidence>
<keyword evidence="4 5" id="KW-0472">Membrane</keyword>
<evidence type="ECO:0000256" key="4">
    <source>
        <dbReference type="ARBA" id="ARBA00023136"/>
    </source>
</evidence>
<evidence type="ECO:0000259" key="6">
    <source>
        <dbReference type="Pfam" id="PF05154"/>
    </source>
</evidence>
<proteinExistence type="predicted"/>
<keyword evidence="2 5" id="KW-0812">Transmembrane</keyword>
<dbReference type="AlphaFoldDB" id="S2W1Q5"/>
<comment type="caution">
    <text evidence="7">The sequence shown here is derived from an EMBL/GenBank/DDBJ whole genome shotgun (WGS) entry which is preliminary data.</text>
</comment>
<comment type="subcellular location">
    <subcellularLocation>
        <location evidence="1">Membrane</location>
        <topology evidence="1">Multi-pass membrane protein</topology>
    </subcellularLocation>
</comment>
<dbReference type="GO" id="GO:0016020">
    <property type="term" value="C:membrane"/>
    <property type="evidence" value="ECO:0007669"/>
    <property type="project" value="UniProtKB-SubCell"/>
</dbReference>
<reference evidence="7 8" key="1">
    <citation type="submission" date="2013-04" db="EMBL/GenBank/DDBJ databases">
        <title>The Genome Sequence of Propionimicrobium lymphophilum ACS-093-V-SCH5.</title>
        <authorList>
            <consortium name="The Broad Institute Genomics Platform"/>
            <person name="Earl A."/>
            <person name="Ward D."/>
            <person name="Feldgarden M."/>
            <person name="Gevers D."/>
            <person name="Saerens B."/>
            <person name="Vaneechoutte M."/>
            <person name="Walker B."/>
            <person name="Young S."/>
            <person name="Zeng Q."/>
            <person name="Gargeya S."/>
            <person name="Fitzgerald M."/>
            <person name="Haas B."/>
            <person name="Abouelleil A."/>
            <person name="Allen A.W."/>
            <person name="Alvarado L."/>
            <person name="Arachchi H.M."/>
            <person name="Berlin A.M."/>
            <person name="Chapman S.B."/>
            <person name="Gainer-Dewar J."/>
            <person name="Goldberg J."/>
            <person name="Griggs A."/>
            <person name="Gujja S."/>
            <person name="Hansen M."/>
            <person name="Howarth C."/>
            <person name="Imamovic A."/>
            <person name="Ireland A."/>
            <person name="Larimer J."/>
            <person name="McCowan C."/>
            <person name="Murphy C."/>
            <person name="Pearson M."/>
            <person name="Poon T.W."/>
            <person name="Priest M."/>
            <person name="Roberts A."/>
            <person name="Saif S."/>
            <person name="Shea T."/>
            <person name="Sisk P."/>
            <person name="Sykes S."/>
            <person name="Wortman J."/>
            <person name="Nusbaum C."/>
            <person name="Birren B."/>
        </authorList>
    </citation>
    <scope>NUCLEOTIDE SEQUENCE [LARGE SCALE GENOMIC DNA]</scope>
    <source>
        <strain evidence="7 8">ACS-093-V-SCH5</strain>
    </source>
</reference>
<keyword evidence="3 5" id="KW-1133">Transmembrane helix</keyword>